<gene>
    <name evidence="2" type="ORF">QSG27_07725</name>
</gene>
<accession>A0ABU0WES9</accession>
<feature type="region of interest" description="Disordered" evidence="1">
    <location>
        <begin position="93"/>
        <end position="112"/>
    </location>
</feature>
<evidence type="ECO:0000313" key="3">
    <source>
        <dbReference type="Proteomes" id="UP001227317"/>
    </source>
</evidence>
<dbReference type="Proteomes" id="UP001227317">
    <property type="component" value="Unassembled WGS sequence"/>
</dbReference>
<reference evidence="2 3" key="1">
    <citation type="submission" date="2023-06" db="EMBL/GenBank/DDBJ databases">
        <title>Azospirillum isscasensis sp.nov, a bacterium isolated from rhizosphere soil of rice.</title>
        <authorList>
            <person name="Wang H."/>
        </authorList>
    </citation>
    <scope>NUCLEOTIDE SEQUENCE [LARGE SCALE GENOMIC DNA]</scope>
    <source>
        <strain evidence="2 3">C340-1</strain>
    </source>
</reference>
<keyword evidence="3" id="KW-1185">Reference proteome</keyword>
<name>A0ABU0WES9_9PROT</name>
<dbReference type="EMBL" id="JAUJFI010000025">
    <property type="protein sequence ID" value="MDQ2102578.1"/>
    <property type="molecule type" value="Genomic_DNA"/>
</dbReference>
<sequence>MSIPANADASQLMRIRAEELLERKGTGASRQAGELAGQFAAMLEQLNGVGAEDGGAGLAGMMASSAAGPVTGSSAIAHRLGIGAVSVFAQSGAEDASGGQTADGQTPDMPAPNAQEAMQVVQSALQAESAPNFRWLTTLLTQGVPDGMKTGSAP</sequence>
<evidence type="ECO:0000313" key="2">
    <source>
        <dbReference type="EMBL" id="MDQ2102578.1"/>
    </source>
</evidence>
<comment type="caution">
    <text evidence="2">The sequence shown here is derived from an EMBL/GenBank/DDBJ whole genome shotgun (WGS) entry which is preliminary data.</text>
</comment>
<proteinExistence type="predicted"/>
<dbReference type="RefSeq" id="WP_306704818.1">
    <property type="nucleotide sequence ID" value="NZ_JAUJFI010000025.1"/>
</dbReference>
<evidence type="ECO:0000256" key="1">
    <source>
        <dbReference type="SAM" id="MobiDB-lite"/>
    </source>
</evidence>
<protein>
    <submittedName>
        <fullName evidence="2">Uncharacterized protein</fullName>
    </submittedName>
</protein>
<organism evidence="2 3">
    <name type="scientific">Azospirillum isscasi</name>
    <dbReference type="NCBI Taxonomy" id="3053926"/>
    <lineage>
        <taxon>Bacteria</taxon>
        <taxon>Pseudomonadati</taxon>
        <taxon>Pseudomonadota</taxon>
        <taxon>Alphaproteobacteria</taxon>
        <taxon>Rhodospirillales</taxon>
        <taxon>Azospirillaceae</taxon>
        <taxon>Azospirillum</taxon>
    </lineage>
</organism>